<gene>
    <name evidence="1" type="ORF">L3Q82_009848</name>
</gene>
<reference evidence="1" key="1">
    <citation type="submission" date="2022-04" db="EMBL/GenBank/DDBJ databases">
        <title>Jade perch genome.</title>
        <authorList>
            <person name="Chao B."/>
        </authorList>
    </citation>
    <scope>NUCLEOTIDE SEQUENCE</scope>
    <source>
        <strain evidence="1">CB-2022</strain>
    </source>
</reference>
<evidence type="ECO:0000313" key="2">
    <source>
        <dbReference type="Proteomes" id="UP000831701"/>
    </source>
</evidence>
<proteinExistence type="predicted"/>
<accession>A0ACB8WDZ5</accession>
<dbReference type="EMBL" id="CM041541">
    <property type="protein sequence ID" value="KAI3366019.1"/>
    <property type="molecule type" value="Genomic_DNA"/>
</dbReference>
<sequence>MRFSSSGHETLDQLYSLSKQGCLRVYGSLPNQSTCALWIWRRHSTVSLVVFCGECSASMAVRVANPNPEQELGSCIAGSSVARGQRESRFGNHRISSLLFADDVVLLASSSPPWDSKKAGYSVLLLSQGAGSRAQAMLCG</sequence>
<feature type="non-terminal residue" evidence="1">
    <location>
        <position position="140"/>
    </location>
</feature>
<comment type="caution">
    <text evidence="1">The sequence shown here is derived from an EMBL/GenBank/DDBJ whole genome shotgun (WGS) entry which is preliminary data.</text>
</comment>
<evidence type="ECO:0000313" key="1">
    <source>
        <dbReference type="EMBL" id="KAI3366019.1"/>
    </source>
</evidence>
<protein>
    <submittedName>
        <fullName evidence="1">Uncharacterized protein</fullName>
    </submittedName>
</protein>
<name>A0ACB8WDZ5_9TELE</name>
<keyword evidence="2" id="KW-1185">Reference proteome</keyword>
<organism evidence="1 2">
    <name type="scientific">Scortum barcoo</name>
    <name type="common">barcoo grunter</name>
    <dbReference type="NCBI Taxonomy" id="214431"/>
    <lineage>
        <taxon>Eukaryota</taxon>
        <taxon>Metazoa</taxon>
        <taxon>Chordata</taxon>
        <taxon>Craniata</taxon>
        <taxon>Vertebrata</taxon>
        <taxon>Euteleostomi</taxon>
        <taxon>Actinopterygii</taxon>
        <taxon>Neopterygii</taxon>
        <taxon>Teleostei</taxon>
        <taxon>Neoteleostei</taxon>
        <taxon>Acanthomorphata</taxon>
        <taxon>Eupercaria</taxon>
        <taxon>Centrarchiformes</taxon>
        <taxon>Terapontoidei</taxon>
        <taxon>Terapontidae</taxon>
        <taxon>Scortum</taxon>
    </lineage>
</organism>
<dbReference type="Proteomes" id="UP000831701">
    <property type="component" value="Chromosome 11"/>
</dbReference>